<proteinExistence type="predicted"/>
<reference evidence="2" key="1">
    <citation type="journal article" date="2019" name="bioRxiv">
        <title>The Genome of the Zebra Mussel, Dreissena polymorpha: A Resource for Invasive Species Research.</title>
        <authorList>
            <person name="McCartney M.A."/>
            <person name="Auch B."/>
            <person name="Kono T."/>
            <person name="Mallez S."/>
            <person name="Zhang Y."/>
            <person name="Obille A."/>
            <person name="Becker A."/>
            <person name="Abrahante J.E."/>
            <person name="Garbe J."/>
            <person name="Badalamenti J.P."/>
            <person name="Herman A."/>
            <person name="Mangelson H."/>
            <person name="Liachko I."/>
            <person name="Sullivan S."/>
            <person name="Sone E.D."/>
            <person name="Koren S."/>
            <person name="Silverstein K.A.T."/>
            <person name="Beckman K.B."/>
            <person name="Gohl D.M."/>
        </authorList>
    </citation>
    <scope>NUCLEOTIDE SEQUENCE</scope>
    <source>
        <strain evidence="2">Duluth1</strain>
        <tissue evidence="2">Whole animal</tissue>
    </source>
</reference>
<evidence type="ECO:0000313" key="2">
    <source>
        <dbReference type="EMBL" id="KAH3740681.1"/>
    </source>
</evidence>
<keyword evidence="3" id="KW-1185">Reference proteome</keyword>
<organism evidence="2 3">
    <name type="scientific">Dreissena polymorpha</name>
    <name type="common">Zebra mussel</name>
    <name type="synonym">Mytilus polymorpha</name>
    <dbReference type="NCBI Taxonomy" id="45954"/>
    <lineage>
        <taxon>Eukaryota</taxon>
        <taxon>Metazoa</taxon>
        <taxon>Spiralia</taxon>
        <taxon>Lophotrochozoa</taxon>
        <taxon>Mollusca</taxon>
        <taxon>Bivalvia</taxon>
        <taxon>Autobranchia</taxon>
        <taxon>Heteroconchia</taxon>
        <taxon>Euheterodonta</taxon>
        <taxon>Imparidentia</taxon>
        <taxon>Neoheterodontei</taxon>
        <taxon>Myida</taxon>
        <taxon>Dreissenoidea</taxon>
        <taxon>Dreissenidae</taxon>
        <taxon>Dreissena</taxon>
    </lineage>
</organism>
<protein>
    <submittedName>
        <fullName evidence="2">Uncharacterized protein</fullName>
    </submittedName>
</protein>
<accession>A0A9D4I327</accession>
<dbReference type="Proteomes" id="UP000828390">
    <property type="component" value="Unassembled WGS sequence"/>
</dbReference>
<dbReference type="AlphaFoldDB" id="A0A9D4I327"/>
<gene>
    <name evidence="2" type="ORF">DPMN_047391</name>
</gene>
<dbReference type="EMBL" id="JAIWYP010000011">
    <property type="protein sequence ID" value="KAH3740681.1"/>
    <property type="molecule type" value="Genomic_DNA"/>
</dbReference>
<feature type="region of interest" description="Disordered" evidence="1">
    <location>
        <begin position="9"/>
        <end position="41"/>
    </location>
</feature>
<evidence type="ECO:0000313" key="3">
    <source>
        <dbReference type="Proteomes" id="UP000828390"/>
    </source>
</evidence>
<sequence length="62" mass="7093">MLDIVYDRKGWLGRPSGSERTVDDSDDSPWQQEREEEESVLQLEVCEDPCNTPVQLGKLIAE</sequence>
<name>A0A9D4I327_DREPO</name>
<evidence type="ECO:0000256" key="1">
    <source>
        <dbReference type="SAM" id="MobiDB-lite"/>
    </source>
</evidence>
<comment type="caution">
    <text evidence="2">The sequence shown here is derived from an EMBL/GenBank/DDBJ whole genome shotgun (WGS) entry which is preliminary data.</text>
</comment>
<reference evidence="2" key="2">
    <citation type="submission" date="2020-11" db="EMBL/GenBank/DDBJ databases">
        <authorList>
            <person name="McCartney M.A."/>
            <person name="Auch B."/>
            <person name="Kono T."/>
            <person name="Mallez S."/>
            <person name="Becker A."/>
            <person name="Gohl D.M."/>
            <person name="Silverstein K.A.T."/>
            <person name="Koren S."/>
            <person name="Bechman K.B."/>
            <person name="Herman A."/>
            <person name="Abrahante J.E."/>
            <person name="Garbe J."/>
        </authorList>
    </citation>
    <scope>NUCLEOTIDE SEQUENCE</scope>
    <source>
        <strain evidence="2">Duluth1</strain>
        <tissue evidence="2">Whole animal</tissue>
    </source>
</reference>